<protein>
    <submittedName>
        <fullName evidence="1">Uncharacterized protein</fullName>
    </submittedName>
</protein>
<sequence length="130" mass="15432">MKSWKLRRFSLRIVRRIHLKLRGLLLRVFAFQKSRCRRLKHTPQSFVLASQFSAGTIYRKYQKLDSSMNGSRWNAGSFKRSFNFTVSSPVIHGTKLRKAKFHGAENIKPKTTKRKTWLVDPDRRWPVQGW</sequence>
<evidence type="ECO:0000313" key="1">
    <source>
        <dbReference type="EMBL" id="KAJ7556514.1"/>
    </source>
</evidence>
<evidence type="ECO:0000313" key="2">
    <source>
        <dbReference type="Proteomes" id="UP001162992"/>
    </source>
</evidence>
<name>A0ACC2DQB3_DIPCM</name>
<gene>
    <name evidence="1" type="ORF">O6H91_05G086700</name>
</gene>
<dbReference type="EMBL" id="CM055096">
    <property type="protein sequence ID" value="KAJ7556514.1"/>
    <property type="molecule type" value="Genomic_DNA"/>
</dbReference>
<dbReference type="Proteomes" id="UP001162992">
    <property type="component" value="Chromosome 5"/>
</dbReference>
<comment type="caution">
    <text evidence="1">The sequence shown here is derived from an EMBL/GenBank/DDBJ whole genome shotgun (WGS) entry which is preliminary data.</text>
</comment>
<proteinExistence type="predicted"/>
<organism evidence="1 2">
    <name type="scientific">Diphasiastrum complanatum</name>
    <name type="common">Issler's clubmoss</name>
    <name type="synonym">Lycopodium complanatum</name>
    <dbReference type="NCBI Taxonomy" id="34168"/>
    <lineage>
        <taxon>Eukaryota</taxon>
        <taxon>Viridiplantae</taxon>
        <taxon>Streptophyta</taxon>
        <taxon>Embryophyta</taxon>
        <taxon>Tracheophyta</taxon>
        <taxon>Lycopodiopsida</taxon>
        <taxon>Lycopodiales</taxon>
        <taxon>Lycopodiaceae</taxon>
        <taxon>Lycopodioideae</taxon>
        <taxon>Diphasiastrum</taxon>
    </lineage>
</organism>
<reference evidence="2" key="1">
    <citation type="journal article" date="2024" name="Proc. Natl. Acad. Sci. U.S.A.">
        <title>Extraordinary preservation of gene collinearity over three hundred million years revealed in homosporous lycophytes.</title>
        <authorList>
            <person name="Li C."/>
            <person name="Wickell D."/>
            <person name="Kuo L.Y."/>
            <person name="Chen X."/>
            <person name="Nie B."/>
            <person name="Liao X."/>
            <person name="Peng D."/>
            <person name="Ji J."/>
            <person name="Jenkins J."/>
            <person name="Williams M."/>
            <person name="Shu S."/>
            <person name="Plott C."/>
            <person name="Barry K."/>
            <person name="Rajasekar S."/>
            <person name="Grimwood J."/>
            <person name="Han X."/>
            <person name="Sun S."/>
            <person name="Hou Z."/>
            <person name="He W."/>
            <person name="Dai G."/>
            <person name="Sun C."/>
            <person name="Schmutz J."/>
            <person name="Leebens-Mack J.H."/>
            <person name="Li F.W."/>
            <person name="Wang L."/>
        </authorList>
    </citation>
    <scope>NUCLEOTIDE SEQUENCE [LARGE SCALE GENOMIC DNA]</scope>
    <source>
        <strain evidence="2">cv. PW_Plant_1</strain>
    </source>
</reference>
<keyword evidence="2" id="KW-1185">Reference proteome</keyword>
<accession>A0ACC2DQB3</accession>